<feature type="transmembrane region" description="Helical" evidence="2">
    <location>
        <begin position="137"/>
        <end position="160"/>
    </location>
</feature>
<proteinExistence type="predicted"/>
<feature type="domain" description="PDZ" evidence="3">
    <location>
        <begin position="267"/>
        <end position="342"/>
    </location>
</feature>
<keyword evidence="2" id="KW-0812">Transmembrane</keyword>
<sequence length="390" mass="44254">METFWGEWKDAWIQMLLHPLWLGAVFLVAWQFVWKSLREKRTFSRRLSPPTPQFLMSLLWGIVAGGLLTPAFLWFPLSIHWIEVFWMWGMILILSCFRLRFACLAYSAGLLSLISLSWRTIGEPATLGTDNAIWNALYYLSVEDWMMVVVGLHLLEWLLVRVDGRSGSTPIYVKKGEEVLGGYRLQKIWPFPLLVPSPAGIIPLPVVAGFSRINLSRHPEQQKRRSSTLLLLYALILTNLMILSLWWEPCWWLTAVFAVLGHEALYLMGLQREKRRKLRYQAVVDGVKIWVVLPETPAASMGLKPGDTLLRVNNQVTRSEPELKAAIRQSAAFAKLELKDEHGEIKLAQTPVYEGAPPLLGIVPAPETDADALADTNNKNPAMPPIQARL</sequence>
<feature type="transmembrane region" description="Helical" evidence="2">
    <location>
        <begin position="252"/>
        <end position="270"/>
    </location>
</feature>
<dbReference type="EMBL" id="PZZP01000002">
    <property type="protein sequence ID" value="PTM56666.1"/>
    <property type="molecule type" value="Genomic_DNA"/>
</dbReference>
<dbReference type="AlphaFoldDB" id="A0A2T4Z465"/>
<dbReference type="Gene3D" id="2.30.42.10">
    <property type="match status" value="1"/>
</dbReference>
<keyword evidence="2" id="KW-1133">Transmembrane helix</keyword>
<protein>
    <recommendedName>
        <fullName evidence="3">PDZ domain-containing protein</fullName>
    </recommendedName>
</protein>
<comment type="caution">
    <text evidence="4">The sequence shown here is derived from an EMBL/GenBank/DDBJ whole genome shotgun (WGS) entry which is preliminary data.</text>
</comment>
<keyword evidence="5" id="KW-1185">Reference proteome</keyword>
<dbReference type="InterPro" id="IPR001478">
    <property type="entry name" value="PDZ"/>
</dbReference>
<dbReference type="Proteomes" id="UP000241639">
    <property type="component" value="Unassembled WGS sequence"/>
</dbReference>
<evidence type="ECO:0000313" key="5">
    <source>
        <dbReference type="Proteomes" id="UP000241639"/>
    </source>
</evidence>
<dbReference type="SMART" id="SM00228">
    <property type="entry name" value="PDZ"/>
    <property type="match status" value="1"/>
</dbReference>
<feature type="transmembrane region" description="Helical" evidence="2">
    <location>
        <begin position="54"/>
        <end position="75"/>
    </location>
</feature>
<reference evidence="4 5" key="1">
    <citation type="submission" date="2018-04" db="EMBL/GenBank/DDBJ databases">
        <title>Genomic Encyclopedia of Archaeal and Bacterial Type Strains, Phase II (KMG-II): from individual species to whole genera.</title>
        <authorList>
            <person name="Goeker M."/>
        </authorList>
    </citation>
    <scope>NUCLEOTIDE SEQUENCE [LARGE SCALE GENOMIC DNA]</scope>
    <source>
        <strain evidence="4 5">DSM 45169</strain>
    </source>
</reference>
<organism evidence="4 5">
    <name type="scientific">Desmospora activa DSM 45169</name>
    <dbReference type="NCBI Taxonomy" id="1121389"/>
    <lineage>
        <taxon>Bacteria</taxon>
        <taxon>Bacillati</taxon>
        <taxon>Bacillota</taxon>
        <taxon>Bacilli</taxon>
        <taxon>Bacillales</taxon>
        <taxon>Thermoactinomycetaceae</taxon>
        <taxon>Desmospora</taxon>
    </lineage>
</organism>
<evidence type="ECO:0000313" key="4">
    <source>
        <dbReference type="EMBL" id="PTM56666.1"/>
    </source>
</evidence>
<keyword evidence="2" id="KW-0472">Membrane</keyword>
<evidence type="ECO:0000256" key="1">
    <source>
        <dbReference type="SAM" id="MobiDB-lite"/>
    </source>
</evidence>
<dbReference type="Pfam" id="PF17820">
    <property type="entry name" value="PDZ_6"/>
    <property type="match status" value="1"/>
</dbReference>
<dbReference type="OrthoDB" id="198399at2"/>
<dbReference type="PROSITE" id="PS50106">
    <property type="entry name" value="PDZ"/>
    <property type="match status" value="1"/>
</dbReference>
<feature type="transmembrane region" description="Helical" evidence="2">
    <location>
        <begin position="12"/>
        <end position="33"/>
    </location>
</feature>
<dbReference type="InterPro" id="IPR041489">
    <property type="entry name" value="PDZ_6"/>
</dbReference>
<feature type="transmembrane region" description="Helical" evidence="2">
    <location>
        <begin position="188"/>
        <end position="208"/>
    </location>
</feature>
<gene>
    <name evidence="4" type="ORF">C8J48_2991</name>
</gene>
<feature type="transmembrane region" description="Helical" evidence="2">
    <location>
        <begin position="229"/>
        <end position="246"/>
    </location>
</feature>
<dbReference type="SUPFAM" id="SSF50156">
    <property type="entry name" value="PDZ domain-like"/>
    <property type="match status" value="1"/>
</dbReference>
<accession>A0A2T4Z465</accession>
<dbReference type="RefSeq" id="WP_107727982.1">
    <property type="nucleotide sequence ID" value="NZ_PZZP01000002.1"/>
</dbReference>
<name>A0A2T4Z465_9BACL</name>
<feature type="region of interest" description="Disordered" evidence="1">
    <location>
        <begin position="370"/>
        <end position="390"/>
    </location>
</feature>
<feature type="transmembrane region" description="Helical" evidence="2">
    <location>
        <begin position="87"/>
        <end position="116"/>
    </location>
</feature>
<evidence type="ECO:0000259" key="3">
    <source>
        <dbReference type="PROSITE" id="PS50106"/>
    </source>
</evidence>
<dbReference type="InterPro" id="IPR036034">
    <property type="entry name" value="PDZ_sf"/>
</dbReference>
<evidence type="ECO:0000256" key="2">
    <source>
        <dbReference type="SAM" id="Phobius"/>
    </source>
</evidence>